<dbReference type="STRING" id="246404.A0A507EKN9"/>
<keyword evidence="4" id="KW-0560">Oxidoreductase</keyword>
<dbReference type="Proteomes" id="UP000320333">
    <property type="component" value="Unassembled WGS sequence"/>
</dbReference>
<keyword evidence="8" id="KW-1185">Reference proteome</keyword>
<evidence type="ECO:0000256" key="4">
    <source>
        <dbReference type="ARBA" id="ARBA00023002"/>
    </source>
</evidence>
<dbReference type="EMBL" id="QEAP01000534">
    <property type="protein sequence ID" value="TPX64653.1"/>
    <property type="molecule type" value="Genomic_DNA"/>
</dbReference>
<dbReference type="GO" id="GO:0004497">
    <property type="term" value="F:monooxygenase activity"/>
    <property type="evidence" value="ECO:0007669"/>
    <property type="project" value="UniProtKB-KW"/>
</dbReference>
<evidence type="ECO:0000256" key="3">
    <source>
        <dbReference type="ARBA" id="ARBA00022827"/>
    </source>
</evidence>
<keyword evidence="2" id="KW-0285">Flavoprotein</keyword>
<reference evidence="7 8" key="1">
    <citation type="journal article" date="2019" name="Sci. Rep.">
        <title>Comparative genomics of chytrid fungi reveal insights into the obligate biotrophic and pathogenic lifestyle of Synchytrium endobioticum.</title>
        <authorList>
            <person name="van de Vossenberg B.T.L.H."/>
            <person name="Warris S."/>
            <person name="Nguyen H.D.T."/>
            <person name="van Gent-Pelzer M.P.E."/>
            <person name="Joly D.L."/>
            <person name="van de Geest H.C."/>
            <person name="Bonants P.J.M."/>
            <person name="Smith D.S."/>
            <person name="Levesque C.A."/>
            <person name="van der Lee T.A.J."/>
        </authorList>
    </citation>
    <scope>NUCLEOTIDE SEQUENCE [LARGE SCALE GENOMIC DNA]</scope>
    <source>
        <strain evidence="7 8">CBS 675.73</strain>
    </source>
</reference>
<comment type="similarity">
    <text evidence="1">Belongs to the paxM FAD-dependent monooxygenase family.</text>
</comment>
<organism evidence="7 8">
    <name type="scientific">Chytriomyces confervae</name>
    <dbReference type="NCBI Taxonomy" id="246404"/>
    <lineage>
        <taxon>Eukaryota</taxon>
        <taxon>Fungi</taxon>
        <taxon>Fungi incertae sedis</taxon>
        <taxon>Chytridiomycota</taxon>
        <taxon>Chytridiomycota incertae sedis</taxon>
        <taxon>Chytridiomycetes</taxon>
        <taxon>Chytridiales</taxon>
        <taxon>Chytriomycetaceae</taxon>
        <taxon>Chytriomyces</taxon>
    </lineage>
</organism>
<accession>A0A507EKN9</accession>
<evidence type="ECO:0000313" key="8">
    <source>
        <dbReference type="Proteomes" id="UP000320333"/>
    </source>
</evidence>
<evidence type="ECO:0000256" key="2">
    <source>
        <dbReference type="ARBA" id="ARBA00022630"/>
    </source>
</evidence>
<dbReference type="InterPro" id="IPR050493">
    <property type="entry name" value="FAD-dep_Monooxygenase_BioMet"/>
</dbReference>
<dbReference type="Pfam" id="PF01494">
    <property type="entry name" value="FAD_binding_3"/>
    <property type="match status" value="1"/>
</dbReference>
<evidence type="ECO:0000259" key="6">
    <source>
        <dbReference type="Pfam" id="PF01494"/>
    </source>
</evidence>
<dbReference type="OrthoDB" id="2153112at2759"/>
<protein>
    <recommendedName>
        <fullName evidence="6">FAD-binding domain-containing protein</fullName>
    </recommendedName>
</protein>
<evidence type="ECO:0000256" key="1">
    <source>
        <dbReference type="ARBA" id="ARBA00007992"/>
    </source>
</evidence>
<dbReference type="InterPro" id="IPR036188">
    <property type="entry name" value="FAD/NAD-bd_sf"/>
</dbReference>
<dbReference type="Gene3D" id="3.50.50.60">
    <property type="entry name" value="FAD/NAD(P)-binding domain"/>
    <property type="match status" value="1"/>
</dbReference>
<gene>
    <name evidence="7" type="ORF">CcCBS67573_g08351</name>
</gene>
<keyword evidence="5" id="KW-0503">Monooxygenase</keyword>
<evidence type="ECO:0000256" key="5">
    <source>
        <dbReference type="ARBA" id="ARBA00023033"/>
    </source>
</evidence>
<dbReference type="PANTHER" id="PTHR13789:SF309">
    <property type="entry name" value="PUTATIVE (AFU_ORTHOLOGUE AFUA_6G14510)-RELATED"/>
    <property type="match status" value="1"/>
</dbReference>
<dbReference type="SUPFAM" id="SSF51905">
    <property type="entry name" value="FAD/NAD(P)-binding domain"/>
    <property type="match status" value="1"/>
</dbReference>
<feature type="domain" description="FAD-binding" evidence="6">
    <location>
        <begin position="2"/>
        <end position="374"/>
    </location>
</feature>
<sequence>MNVVVIGTGLVGAATAFALHKAGITCTLYDQVDLVAAALNSNGTPIDVDFGDTGGSVLLAPSATRVLKSLGLFDEVVAQSSTSPHVHWYKMDGSAAVQLDVVPLNARMEPDPELQAPLQILRSKLHNILLKACQQAGIRMFMGKKLVRVEEQAYSVTAHFADGSTAKGDLLVGADGIHSATRRAIFGESSKSQFTGVLGYIGVVDLVANNIKMNETCGFYIDRVKKELVCTFRVSEQIGAINIMTFHEPDPEETEGWRPYSDLPKHSARLAELIRGWGVPNHVEQMIRQAYRISPASIYDLPDLDVYHKGRTVLVGDAAHGMVPNAGLGLGTGMEDVGALFELFKRLPGQKDLHSVLSIYSKLRVPQATANANRSREMAKQYYSSSVLGPSFSHFLLRAGIFAFNHNLMKFYSIFDCPKEVERAIASMPKA</sequence>
<proteinExistence type="inferred from homology"/>
<dbReference type="PANTHER" id="PTHR13789">
    <property type="entry name" value="MONOOXYGENASE"/>
    <property type="match status" value="1"/>
</dbReference>
<keyword evidence="3" id="KW-0274">FAD</keyword>
<name>A0A507EKN9_9FUNG</name>
<comment type="caution">
    <text evidence="7">The sequence shown here is derived from an EMBL/GenBank/DDBJ whole genome shotgun (WGS) entry which is preliminary data.</text>
</comment>
<dbReference type="InterPro" id="IPR002938">
    <property type="entry name" value="FAD-bd"/>
</dbReference>
<dbReference type="AlphaFoldDB" id="A0A507EKN9"/>
<dbReference type="GO" id="GO:0071949">
    <property type="term" value="F:FAD binding"/>
    <property type="evidence" value="ECO:0007669"/>
    <property type="project" value="InterPro"/>
</dbReference>
<evidence type="ECO:0000313" key="7">
    <source>
        <dbReference type="EMBL" id="TPX64653.1"/>
    </source>
</evidence>
<dbReference type="PRINTS" id="PR00420">
    <property type="entry name" value="RNGMNOXGNASE"/>
</dbReference>